<accession>A0A2T7EDN8</accession>
<sequence length="171" mass="18909">MKPDPKSPIGSRAMPNYSKGAMVTEGTPQKAITTSVVKSSVLENISYAKERVEFQVDGKQKSRKMLTSNVRDDRGLDNFRKPNKEGLREGVRAQAYKSNNMIPSLTESVETRAPAPPPPPPPPRWPSCTETKPPDANNSPAGGSQRPQLHTCTNSVSRMTLQYNYEALKRK</sequence>
<dbReference type="Proteomes" id="UP000244336">
    <property type="component" value="Chromosome 3"/>
</dbReference>
<dbReference type="AlphaFoldDB" id="A0A2T7EDN8"/>
<gene>
    <name evidence="2" type="ORF">GQ55_3G265600</name>
</gene>
<evidence type="ECO:0000313" key="3">
    <source>
        <dbReference type="Proteomes" id="UP000244336"/>
    </source>
</evidence>
<dbReference type="EMBL" id="CM009751">
    <property type="protein sequence ID" value="PUZ65931.1"/>
    <property type="molecule type" value="Genomic_DNA"/>
</dbReference>
<feature type="compositionally biased region" description="Polar residues" evidence="1">
    <location>
        <begin position="96"/>
        <end position="108"/>
    </location>
</feature>
<keyword evidence="3" id="KW-1185">Reference proteome</keyword>
<dbReference type="OrthoDB" id="10435890at2759"/>
<evidence type="ECO:0000256" key="1">
    <source>
        <dbReference type="SAM" id="MobiDB-lite"/>
    </source>
</evidence>
<feature type="region of interest" description="Disordered" evidence="1">
    <location>
        <begin position="1"/>
        <end position="21"/>
    </location>
</feature>
<feature type="compositionally biased region" description="Basic and acidic residues" evidence="1">
    <location>
        <begin position="70"/>
        <end position="91"/>
    </location>
</feature>
<feature type="compositionally biased region" description="Pro residues" evidence="1">
    <location>
        <begin position="114"/>
        <end position="125"/>
    </location>
</feature>
<evidence type="ECO:0000313" key="2">
    <source>
        <dbReference type="EMBL" id="PUZ65931.1"/>
    </source>
</evidence>
<name>A0A2T7EDN8_9POAL</name>
<feature type="region of interest" description="Disordered" evidence="1">
    <location>
        <begin position="58"/>
        <end position="156"/>
    </location>
</feature>
<dbReference type="Gramene" id="PUZ65931">
    <property type="protein sequence ID" value="PUZ65931"/>
    <property type="gene ID" value="GQ55_3G265600"/>
</dbReference>
<reference evidence="2 3" key="1">
    <citation type="submission" date="2018-04" db="EMBL/GenBank/DDBJ databases">
        <title>WGS assembly of Panicum hallii var. hallii HAL2.</title>
        <authorList>
            <person name="Lovell J."/>
            <person name="Jenkins J."/>
            <person name="Lowry D."/>
            <person name="Mamidi S."/>
            <person name="Sreedasyam A."/>
            <person name="Weng X."/>
            <person name="Barry K."/>
            <person name="Bonette J."/>
            <person name="Campitelli B."/>
            <person name="Daum C."/>
            <person name="Gordon S."/>
            <person name="Gould B."/>
            <person name="Lipzen A."/>
            <person name="MacQueen A."/>
            <person name="Palacio-Mejia J."/>
            <person name="Plott C."/>
            <person name="Shakirov E."/>
            <person name="Shu S."/>
            <person name="Yoshinaga Y."/>
            <person name="Zane M."/>
            <person name="Rokhsar D."/>
            <person name="Grimwood J."/>
            <person name="Schmutz J."/>
            <person name="Juenger T."/>
        </authorList>
    </citation>
    <scope>NUCLEOTIDE SEQUENCE [LARGE SCALE GENOMIC DNA]</scope>
    <source>
        <strain evidence="3">cv. HAL2</strain>
    </source>
</reference>
<feature type="compositionally biased region" description="Polar residues" evidence="1">
    <location>
        <begin position="136"/>
        <end position="156"/>
    </location>
</feature>
<organism evidence="2 3">
    <name type="scientific">Panicum hallii var. hallii</name>
    <dbReference type="NCBI Taxonomy" id="1504633"/>
    <lineage>
        <taxon>Eukaryota</taxon>
        <taxon>Viridiplantae</taxon>
        <taxon>Streptophyta</taxon>
        <taxon>Embryophyta</taxon>
        <taxon>Tracheophyta</taxon>
        <taxon>Spermatophyta</taxon>
        <taxon>Magnoliopsida</taxon>
        <taxon>Liliopsida</taxon>
        <taxon>Poales</taxon>
        <taxon>Poaceae</taxon>
        <taxon>PACMAD clade</taxon>
        <taxon>Panicoideae</taxon>
        <taxon>Panicodae</taxon>
        <taxon>Paniceae</taxon>
        <taxon>Panicinae</taxon>
        <taxon>Panicum</taxon>
        <taxon>Panicum sect. Panicum</taxon>
    </lineage>
</organism>
<protein>
    <submittedName>
        <fullName evidence="2">Uncharacterized protein</fullName>
    </submittedName>
</protein>
<proteinExistence type="predicted"/>